<dbReference type="AlphaFoldDB" id="A0A7C2IVY0"/>
<evidence type="ECO:0000313" key="3">
    <source>
        <dbReference type="EMBL" id="HEL65640.1"/>
    </source>
</evidence>
<dbReference type="InterPro" id="IPR019752">
    <property type="entry name" value="Pyrv/ketoisovalerate_OxRed_cat"/>
</dbReference>
<gene>
    <name evidence="3" type="ORF">ENQ34_03030</name>
</gene>
<protein>
    <submittedName>
        <fullName evidence="3">Pyruvate synthase</fullName>
    </submittedName>
</protein>
<dbReference type="InterPro" id="IPR011894">
    <property type="entry name" value="PorC_KorC"/>
</dbReference>
<dbReference type="InterPro" id="IPR002869">
    <property type="entry name" value="Pyrv_flavodox_OxRed_cen"/>
</dbReference>
<keyword evidence="1" id="KW-0560">Oxidoreductase</keyword>
<comment type="caution">
    <text evidence="3">The sequence shown here is derived from an EMBL/GenBank/DDBJ whole genome shotgun (WGS) entry which is preliminary data.</text>
</comment>
<dbReference type="InterPro" id="IPR051626">
    <property type="entry name" value="Oxidoreductase_gamma_subunit"/>
</dbReference>
<reference evidence="3" key="1">
    <citation type="journal article" date="2020" name="mSystems">
        <title>Genome- and Community-Level Interaction Insights into Carbon Utilization and Element Cycling Functions of Hydrothermarchaeota in Hydrothermal Sediment.</title>
        <authorList>
            <person name="Zhou Z."/>
            <person name="Liu Y."/>
            <person name="Xu W."/>
            <person name="Pan J."/>
            <person name="Luo Z.H."/>
            <person name="Li M."/>
        </authorList>
    </citation>
    <scope>NUCLEOTIDE SEQUENCE [LARGE SCALE GENOMIC DNA]</scope>
    <source>
        <strain evidence="3">SpSt-300</strain>
    </source>
</reference>
<name>A0A7C2IVY0_9THEO</name>
<dbReference type="PANTHER" id="PTHR43366:SF1">
    <property type="entry name" value="PYRUVATE SYNTHASE SUBUNIT PORC"/>
    <property type="match status" value="1"/>
</dbReference>
<dbReference type="Pfam" id="PF01558">
    <property type="entry name" value="POR"/>
    <property type="match status" value="1"/>
</dbReference>
<dbReference type="Gene3D" id="3.40.920.10">
    <property type="entry name" value="Pyruvate-ferredoxin oxidoreductase, PFOR, domain III"/>
    <property type="match status" value="1"/>
</dbReference>
<feature type="domain" description="Pyruvate/ketoisovalerate oxidoreductase catalytic" evidence="2">
    <location>
        <begin position="14"/>
        <end position="187"/>
    </location>
</feature>
<proteinExistence type="predicted"/>
<dbReference type="GO" id="GO:0016625">
    <property type="term" value="F:oxidoreductase activity, acting on the aldehyde or oxo group of donors, iron-sulfur protein as acceptor"/>
    <property type="evidence" value="ECO:0007669"/>
    <property type="project" value="InterPro"/>
</dbReference>
<sequence length="192" mass="20812">MADAVVEIRWHGRGGQGTVTAAKVLADACLSGGRYVQAFPEYGPERSGAPLKAYNRISQKELRMHCPVLAPQVVSVVDASLLDSVDVTEGATEDAIFVVNTAKDPQEVRLKLKAKPGQRVFTVDATRIAMETIGKAFPNSPMLGAVCRVTGLVSLEHLLEDVRKSFGKKFSQKIIDGNLEATRRGYEEVKEG</sequence>
<dbReference type="NCBIfam" id="TIGR02175">
    <property type="entry name" value="PorC_KorC"/>
    <property type="match status" value="1"/>
</dbReference>
<evidence type="ECO:0000256" key="1">
    <source>
        <dbReference type="ARBA" id="ARBA00023002"/>
    </source>
</evidence>
<keyword evidence="3" id="KW-0670">Pyruvate</keyword>
<accession>A0A7C2IVY0</accession>
<organism evidence="3">
    <name type="scientific">Ammonifex degensii</name>
    <dbReference type="NCBI Taxonomy" id="42838"/>
    <lineage>
        <taxon>Bacteria</taxon>
        <taxon>Bacillati</taxon>
        <taxon>Bacillota</taxon>
        <taxon>Clostridia</taxon>
        <taxon>Thermoanaerobacterales</taxon>
        <taxon>Thermoanaerobacteraceae</taxon>
        <taxon>Ammonifex</taxon>
    </lineage>
</organism>
<evidence type="ECO:0000259" key="2">
    <source>
        <dbReference type="Pfam" id="PF01558"/>
    </source>
</evidence>
<dbReference type="PANTHER" id="PTHR43366">
    <property type="entry name" value="PYRUVATE SYNTHASE SUBUNIT PORC"/>
    <property type="match status" value="1"/>
</dbReference>
<dbReference type="SUPFAM" id="SSF53323">
    <property type="entry name" value="Pyruvate-ferredoxin oxidoreductase, PFOR, domain III"/>
    <property type="match status" value="1"/>
</dbReference>
<dbReference type="EMBL" id="DSMU01000197">
    <property type="protein sequence ID" value="HEL65640.1"/>
    <property type="molecule type" value="Genomic_DNA"/>
</dbReference>